<proteinExistence type="predicted"/>
<dbReference type="Gene3D" id="2.60.40.10">
    <property type="entry name" value="Immunoglobulins"/>
    <property type="match status" value="3"/>
</dbReference>
<evidence type="ECO:0000256" key="1">
    <source>
        <dbReference type="SAM" id="MobiDB-lite"/>
    </source>
</evidence>
<feature type="signal peptide" evidence="2">
    <location>
        <begin position="1"/>
        <end position="20"/>
    </location>
</feature>
<accession>A0AA49GT03</accession>
<organism evidence="3">
    <name type="scientific">Roseihalotalea indica</name>
    <dbReference type="NCBI Taxonomy" id="2867963"/>
    <lineage>
        <taxon>Bacteria</taxon>
        <taxon>Pseudomonadati</taxon>
        <taxon>Bacteroidota</taxon>
        <taxon>Cytophagia</taxon>
        <taxon>Cytophagales</taxon>
        <taxon>Catalimonadaceae</taxon>
        <taxon>Roseihalotalea</taxon>
    </lineage>
</organism>
<dbReference type="InterPro" id="IPR013783">
    <property type="entry name" value="Ig-like_fold"/>
</dbReference>
<name>A0AA49GT03_9BACT</name>
<gene>
    <name evidence="3" type="ORF">K4G66_12825</name>
</gene>
<dbReference type="InterPro" id="IPR011467">
    <property type="entry name" value="DUF1573"/>
</dbReference>
<dbReference type="EMBL" id="CP120682">
    <property type="protein sequence ID" value="WKN39576.1"/>
    <property type="molecule type" value="Genomic_DNA"/>
</dbReference>
<dbReference type="AlphaFoldDB" id="A0AA49GT03"/>
<dbReference type="PANTHER" id="PTHR37833:SF1">
    <property type="entry name" value="SIGNAL PEPTIDE PROTEIN"/>
    <property type="match status" value="1"/>
</dbReference>
<feature type="chain" id="PRO_5041361303" evidence="2">
    <location>
        <begin position="21"/>
        <end position="370"/>
    </location>
</feature>
<feature type="region of interest" description="Disordered" evidence="1">
    <location>
        <begin position="323"/>
        <end position="370"/>
    </location>
</feature>
<dbReference type="PANTHER" id="PTHR37833">
    <property type="entry name" value="LIPOPROTEIN-RELATED"/>
    <property type="match status" value="1"/>
</dbReference>
<evidence type="ECO:0000313" key="3">
    <source>
        <dbReference type="EMBL" id="WKN39576.1"/>
    </source>
</evidence>
<reference evidence="3" key="2">
    <citation type="journal article" date="2024" name="Antonie Van Leeuwenhoek">
        <title>Roseihalotalea indica gen. nov., sp. nov., a halophilic Bacteroidetes from mesopelagic Southwest Indian Ocean with higher carbohydrate metabolic potential.</title>
        <authorList>
            <person name="Chen B."/>
            <person name="Zhang M."/>
            <person name="Lin D."/>
            <person name="Ye J."/>
            <person name="Tang K."/>
        </authorList>
    </citation>
    <scope>NUCLEOTIDE SEQUENCE</scope>
    <source>
        <strain evidence="3">TK19036</strain>
    </source>
</reference>
<evidence type="ECO:0000256" key="2">
    <source>
        <dbReference type="SAM" id="SignalP"/>
    </source>
</evidence>
<keyword evidence="2" id="KW-0732">Signal</keyword>
<dbReference type="NCBIfam" id="NF012200">
    <property type="entry name" value="choice_anch_D"/>
    <property type="match status" value="1"/>
</dbReference>
<sequence>MKKQLSIAFMLVLAAMVAVAQGQKPVMSFEVTDHDFGQVKEEGGPISHEFEFTNTGNAPVIISNVRASCGCTTPSWTKDPVAPGEKGKVVAQYNPNNRPGAFRKSITITSNADPSNQVLYIKGSVQPKPKTPQDDFPTAMGKVRVKYRSLNMGKVLTKEPTSRTFDVFNDSDEPVTFSTNVVTPGHISVDIEPQTLQPKQKGAITVTYDATDAVERKRLGFSTDRIRLFTDEEGEDNLKEFTVMATVEEYFEPLTEQQLKTAPKLSFTSKSHNFGTISQDDKVTTEFEFTNTGKSELNIRATKANCGCTVSTPNKEILAPGESSKISVTFNPRGRRGKQQKTVTVFSNDPSDPTQQVTITADVNSSAGQR</sequence>
<protein>
    <submittedName>
        <fullName evidence="3">DUF1573 domain-containing protein</fullName>
    </submittedName>
</protein>
<reference evidence="3" key="1">
    <citation type="journal article" date="2023" name="Comput. Struct. Biotechnol. J.">
        <title>Discovery of a novel marine Bacteroidetes with a rich repertoire of carbohydrate-active enzymes.</title>
        <authorList>
            <person name="Chen B."/>
            <person name="Liu G."/>
            <person name="Chen Q."/>
            <person name="Wang H."/>
            <person name="Liu L."/>
            <person name="Tang K."/>
        </authorList>
    </citation>
    <scope>NUCLEOTIDE SEQUENCE</scope>
    <source>
        <strain evidence="3">TK19036</strain>
    </source>
</reference>
<feature type="compositionally biased region" description="Polar residues" evidence="1">
    <location>
        <begin position="340"/>
        <end position="370"/>
    </location>
</feature>
<dbReference type="Pfam" id="PF07610">
    <property type="entry name" value="DUF1573"/>
    <property type="match status" value="3"/>
</dbReference>